<feature type="non-terminal residue" evidence="2">
    <location>
        <position position="1"/>
    </location>
</feature>
<keyword evidence="3" id="KW-1185">Reference proteome</keyword>
<feature type="non-terminal residue" evidence="2">
    <location>
        <position position="354"/>
    </location>
</feature>
<feature type="compositionally biased region" description="Low complexity" evidence="1">
    <location>
        <begin position="1"/>
        <end position="24"/>
    </location>
</feature>
<reference evidence="2 3" key="1">
    <citation type="journal article" date="2019" name="Sci. Rep.">
        <title>A high-quality genome of Eragrostis curvula grass provides insights into Poaceae evolution and supports new strategies to enhance forage quality.</title>
        <authorList>
            <person name="Carballo J."/>
            <person name="Santos B.A.C.M."/>
            <person name="Zappacosta D."/>
            <person name="Garbus I."/>
            <person name="Selva J.P."/>
            <person name="Gallo C.A."/>
            <person name="Diaz A."/>
            <person name="Albertini E."/>
            <person name="Caccamo M."/>
            <person name="Echenique V."/>
        </authorList>
    </citation>
    <scope>NUCLEOTIDE SEQUENCE [LARGE SCALE GENOMIC DNA]</scope>
    <source>
        <strain evidence="3">cv. Victoria</strain>
        <tissue evidence="2">Leaf</tissue>
    </source>
</reference>
<evidence type="ECO:0000313" key="3">
    <source>
        <dbReference type="Proteomes" id="UP000324897"/>
    </source>
</evidence>
<feature type="compositionally biased region" description="Basic residues" evidence="1">
    <location>
        <begin position="64"/>
        <end position="75"/>
    </location>
</feature>
<feature type="compositionally biased region" description="Low complexity" evidence="1">
    <location>
        <begin position="78"/>
        <end position="89"/>
    </location>
</feature>
<feature type="region of interest" description="Disordered" evidence="1">
    <location>
        <begin position="1"/>
        <end position="45"/>
    </location>
</feature>
<dbReference type="EMBL" id="RWGY01000051">
    <property type="protein sequence ID" value="TVU05543.1"/>
    <property type="molecule type" value="Genomic_DNA"/>
</dbReference>
<sequence length="354" mass="37948">MDASPRPATTTTITSPALPTASPSGCTSFLCSPPPTKTSSSTANHANASMSFRLGRVASDLSHSSHRKAKDHGVRHQSTSNNENSSNASGKAKQRILLLFTGVSAWRRSDGTGTGDTGRSTKSKKKKQTEENSKRRGLDIGHAVWKYLSMVEQLFTSSSGGGRKSERPEPRRRRHTFVSSRGSGNNDKAPSKRHRGRLSSAPASLRGSPANSGHLSVGESVKMSTSSSELSTMEELQSAIQAAIAHCKSSVAVARQAPAGGDDGCFQFILVVFFSTSILLSKHICKILCLFNVYSAVNSRLASVDLWEEIILRGQLMVDVMLQNARIKEAWALDKVMQAIGALAFGPVDPHEAV</sequence>
<accession>A0A5J9T2C2</accession>
<dbReference type="PANTHER" id="PTHR33312">
    <property type="entry name" value="MEMBRANE-ASSOCIATED KINASE REGULATOR 4-RELATED"/>
    <property type="match status" value="1"/>
</dbReference>
<feature type="compositionally biased region" description="Basic and acidic residues" evidence="1">
    <location>
        <begin position="128"/>
        <end position="137"/>
    </location>
</feature>
<feature type="region of interest" description="Disordered" evidence="1">
    <location>
        <begin position="157"/>
        <end position="219"/>
    </location>
</feature>
<dbReference type="AlphaFoldDB" id="A0A5J9T2C2"/>
<feature type="region of interest" description="Disordered" evidence="1">
    <location>
        <begin position="107"/>
        <end position="137"/>
    </location>
</feature>
<dbReference type="Proteomes" id="UP000324897">
    <property type="component" value="Unassembled WGS sequence"/>
</dbReference>
<evidence type="ECO:0000256" key="1">
    <source>
        <dbReference type="SAM" id="MobiDB-lite"/>
    </source>
</evidence>
<feature type="region of interest" description="Disordered" evidence="1">
    <location>
        <begin position="59"/>
        <end position="91"/>
    </location>
</feature>
<dbReference type="InterPro" id="IPR039620">
    <property type="entry name" value="BKI1/MAKR1/3/4"/>
</dbReference>
<gene>
    <name evidence="2" type="ORF">EJB05_48709</name>
</gene>
<dbReference type="PANTHER" id="PTHR33312:SF19">
    <property type="entry name" value="BRI1 KINASE INHIBITOR 1"/>
    <property type="match status" value="1"/>
</dbReference>
<comment type="caution">
    <text evidence="2">The sequence shown here is derived from an EMBL/GenBank/DDBJ whole genome shotgun (WGS) entry which is preliminary data.</text>
</comment>
<name>A0A5J9T2C2_9POAL</name>
<dbReference type="OrthoDB" id="1927169at2759"/>
<organism evidence="2 3">
    <name type="scientific">Eragrostis curvula</name>
    <name type="common">weeping love grass</name>
    <dbReference type="NCBI Taxonomy" id="38414"/>
    <lineage>
        <taxon>Eukaryota</taxon>
        <taxon>Viridiplantae</taxon>
        <taxon>Streptophyta</taxon>
        <taxon>Embryophyta</taxon>
        <taxon>Tracheophyta</taxon>
        <taxon>Spermatophyta</taxon>
        <taxon>Magnoliopsida</taxon>
        <taxon>Liliopsida</taxon>
        <taxon>Poales</taxon>
        <taxon>Poaceae</taxon>
        <taxon>PACMAD clade</taxon>
        <taxon>Chloridoideae</taxon>
        <taxon>Eragrostideae</taxon>
        <taxon>Eragrostidinae</taxon>
        <taxon>Eragrostis</taxon>
    </lineage>
</organism>
<dbReference type="GO" id="GO:0005886">
    <property type="term" value="C:plasma membrane"/>
    <property type="evidence" value="ECO:0007669"/>
    <property type="project" value="InterPro"/>
</dbReference>
<dbReference type="Gramene" id="TVU05543">
    <property type="protein sequence ID" value="TVU05543"/>
    <property type="gene ID" value="EJB05_48709"/>
</dbReference>
<dbReference type="GO" id="GO:0019210">
    <property type="term" value="F:kinase inhibitor activity"/>
    <property type="evidence" value="ECO:0007669"/>
    <property type="project" value="InterPro"/>
</dbReference>
<feature type="compositionally biased region" description="Polar residues" evidence="1">
    <location>
        <begin position="177"/>
        <end position="188"/>
    </location>
</feature>
<proteinExistence type="predicted"/>
<protein>
    <submittedName>
        <fullName evidence="2">Uncharacterized protein</fullName>
    </submittedName>
</protein>
<evidence type="ECO:0000313" key="2">
    <source>
        <dbReference type="EMBL" id="TVU05543.1"/>
    </source>
</evidence>